<dbReference type="InterPro" id="IPR036890">
    <property type="entry name" value="HATPase_C_sf"/>
</dbReference>
<dbReference type="SUPFAM" id="SSF47384">
    <property type="entry name" value="Homodimeric domain of signal transducing histidine kinase"/>
    <property type="match status" value="1"/>
</dbReference>
<comment type="caution">
    <text evidence="8">The sequence shown here is derived from an EMBL/GenBank/DDBJ whole genome shotgun (WGS) entry which is preliminary data.</text>
</comment>
<dbReference type="Gene3D" id="1.10.287.130">
    <property type="match status" value="1"/>
</dbReference>
<dbReference type="CDD" id="cd00075">
    <property type="entry name" value="HATPase"/>
    <property type="match status" value="1"/>
</dbReference>
<dbReference type="InterPro" id="IPR003661">
    <property type="entry name" value="HisK_dim/P_dom"/>
</dbReference>
<name>A0AA41G6R5_9EURY</name>
<keyword evidence="3" id="KW-0808">Transferase</keyword>
<keyword evidence="9" id="KW-1185">Reference proteome</keyword>
<dbReference type="PANTHER" id="PTHR43711:SF1">
    <property type="entry name" value="HISTIDINE KINASE 1"/>
    <property type="match status" value="1"/>
</dbReference>
<reference evidence="8" key="1">
    <citation type="submission" date="2021-06" db="EMBL/GenBank/DDBJ databases">
        <title>New haloarchaea isolates fom saline soil.</title>
        <authorList>
            <person name="Duran-Viseras A."/>
            <person name="Sanchez-Porro C.S."/>
            <person name="Ventosa A."/>
        </authorList>
    </citation>
    <scope>NUCLEOTIDE SEQUENCE</scope>
    <source>
        <strain evidence="8">JCM 18369</strain>
    </source>
</reference>
<accession>A0AA41G6R5</accession>
<sequence>MLSVSPFALSIVVAGLWFERADLSPTQYPRIGAWFAGGLGSFLLLNLAMIAAWPTGTVSGDLGWALFAAAVGGAGGLAIGVFEARAIARAVEAERHRLQRAAVERRNERLDEFASLVAHDLRNPLEVASGNVELARREHDSPRLDTAAAALDRMGTIIDQTLLLARSGHVISDTELIDLRDLVDQSWQSVPTGAATLRNEVTHTIEADPDRLRHLFENLFRNSVEHSSRGSQNAFDDDCTGDLTVRVGSTDGGFYVADDGPGIPPEKREAVLEDGYSTTDGEGGLGLAIVQRIVDAHGWELAVTESDEGGTRFEITGVDSRVPAAVRPSETARGS</sequence>
<evidence type="ECO:0000256" key="2">
    <source>
        <dbReference type="ARBA" id="ARBA00012438"/>
    </source>
</evidence>
<dbReference type="Pfam" id="PF02518">
    <property type="entry name" value="HATPase_c"/>
    <property type="match status" value="1"/>
</dbReference>
<dbReference type="RefSeq" id="WP_162414961.1">
    <property type="nucleotide sequence ID" value="NZ_JAHQXE010000001.1"/>
</dbReference>
<keyword evidence="6" id="KW-0812">Transmembrane</keyword>
<dbReference type="InterPro" id="IPR036097">
    <property type="entry name" value="HisK_dim/P_sf"/>
</dbReference>
<organism evidence="8 9">
    <name type="scientific">Haloarcula salina</name>
    <dbReference type="NCBI Taxonomy" id="1429914"/>
    <lineage>
        <taxon>Archaea</taxon>
        <taxon>Methanobacteriati</taxon>
        <taxon>Methanobacteriota</taxon>
        <taxon>Stenosarchaea group</taxon>
        <taxon>Halobacteria</taxon>
        <taxon>Halobacteriales</taxon>
        <taxon>Haloarculaceae</taxon>
        <taxon>Haloarcula</taxon>
    </lineage>
</organism>
<dbReference type="PANTHER" id="PTHR43711">
    <property type="entry name" value="TWO-COMPONENT HISTIDINE KINASE"/>
    <property type="match status" value="1"/>
</dbReference>
<keyword evidence="4 8" id="KW-0418">Kinase</keyword>
<evidence type="ECO:0000256" key="4">
    <source>
        <dbReference type="ARBA" id="ARBA00022777"/>
    </source>
</evidence>
<dbReference type="SMART" id="SM00387">
    <property type="entry name" value="HATPase_c"/>
    <property type="match status" value="1"/>
</dbReference>
<dbReference type="AlphaFoldDB" id="A0AA41G6R5"/>
<protein>
    <recommendedName>
        <fullName evidence="2">histidine kinase</fullName>
        <ecNumber evidence="2">2.7.13.3</ecNumber>
    </recommendedName>
</protein>
<dbReference type="Gene3D" id="3.30.565.10">
    <property type="entry name" value="Histidine kinase-like ATPase, C-terminal domain"/>
    <property type="match status" value="1"/>
</dbReference>
<evidence type="ECO:0000259" key="7">
    <source>
        <dbReference type="PROSITE" id="PS50109"/>
    </source>
</evidence>
<feature type="transmembrane region" description="Helical" evidence="6">
    <location>
        <begin position="64"/>
        <end position="82"/>
    </location>
</feature>
<proteinExistence type="predicted"/>
<keyword evidence="6" id="KW-0472">Membrane</keyword>
<dbReference type="InterPro" id="IPR005467">
    <property type="entry name" value="His_kinase_dom"/>
</dbReference>
<dbReference type="EMBL" id="JAHQXE010000001">
    <property type="protein sequence ID" value="MBV0901162.1"/>
    <property type="molecule type" value="Genomic_DNA"/>
</dbReference>
<evidence type="ECO:0000313" key="8">
    <source>
        <dbReference type="EMBL" id="MBV0901162.1"/>
    </source>
</evidence>
<dbReference type="Pfam" id="PF00512">
    <property type="entry name" value="HisKA"/>
    <property type="match status" value="1"/>
</dbReference>
<keyword evidence="6" id="KW-1133">Transmembrane helix</keyword>
<dbReference type="InterPro" id="IPR003594">
    <property type="entry name" value="HATPase_dom"/>
</dbReference>
<dbReference type="EC" id="2.7.13.3" evidence="2"/>
<feature type="transmembrane region" description="Helical" evidence="6">
    <location>
        <begin position="33"/>
        <end position="52"/>
    </location>
</feature>
<evidence type="ECO:0000313" key="9">
    <source>
        <dbReference type="Proteomes" id="UP001166304"/>
    </source>
</evidence>
<dbReference type="Proteomes" id="UP001166304">
    <property type="component" value="Unassembled WGS sequence"/>
</dbReference>
<dbReference type="InterPro" id="IPR050736">
    <property type="entry name" value="Sensor_HK_Regulatory"/>
</dbReference>
<evidence type="ECO:0000256" key="3">
    <source>
        <dbReference type="ARBA" id="ARBA00022679"/>
    </source>
</evidence>
<evidence type="ECO:0000256" key="6">
    <source>
        <dbReference type="SAM" id="Phobius"/>
    </source>
</evidence>
<gene>
    <name evidence="8" type="ORF">KTS37_05110</name>
</gene>
<evidence type="ECO:0000256" key="1">
    <source>
        <dbReference type="ARBA" id="ARBA00000085"/>
    </source>
</evidence>
<keyword evidence="5" id="KW-0902">Two-component regulatory system</keyword>
<dbReference type="CDD" id="cd00082">
    <property type="entry name" value="HisKA"/>
    <property type="match status" value="1"/>
</dbReference>
<evidence type="ECO:0000256" key="5">
    <source>
        <dbReference type="ARBA" id="ARBA00023012"/>
    </source>
</evidence>
<dbReference type="SUPFAM" id="SSF55874">
    <property type="entry name" value="ATPase domain of HSP90 chaperone/DNA topoisomerase II/histidine kinase"/>
    <property type="match status" value="1"/>
</dbReference>
<comment type="catalytic activity">
    <reaction evidence="1">
        <text>ATP + protein L-histidine = ADP + protein N-phospho-L-histidine.</text>
        <dbReference type="EC" id="2.7.13.3"/>
    </reaction>
</comment>
<feature type="domain" description="Histidine kinase" evidence="7">
    <location>
        <begin position="116"/>
        <end position="316"/>
    </location>
</feature>
<dbReference type="SMART" id="SM00388">
    <property type="entry name" value="HisKA"/>
    <property type="match status" value="1"/>
</dbReference>
<dbReference type="PROSITE" id="PS50109">
    <property type="entry name" value="HIS_KIN"/>
    <property type="match status" value="1"/>
</dbReference>
<dbReference type="GO" id="GO:0000155">
    <property type="term" value="F:phosphorelay sensor kinase activity"/>
    <property type="evidence" value="ECO:0007669"/>
    <property type="project" value="InterPro"/>
</dbReference>